<evidence type="ECO:0000313" key="3">
    <source>
        <dbReference type="EMBL" id="KOS56011.1"/>
    </source>
</evidence>
<reference evidence="4" key="2">
    <citation type="submission" date="2015-01" db="EMBL/GenBank/DDBJ databases">
        <title>Draft genome sequence of potential hydrocarbon metabolising strain of Rhodococcus rhodochrous.</title>
        <authorList>
            <person name="Aggarwal R.K."/>
            <person name="Dawar C."/>
        </authorList>
    </citation>
    <scope>NUCLEOTIDE SEQUENCE [LARGE SCALE GENOMIC DNA]</scope>
    <source>
        <strain evidence="4">KG-21</strain>
    </source>
</reference>
<name>A0A0M9WNV0_RHORH</name>
<evidence type="ECO:0000313" key="4">
    <source>
        <dbReference type="Proteomes" id="UP000037712"/>
    </source>
</evidence>
<dbReference type="InterPro" id="IPR022062">
    <property type="entry name" value="DUF3618"/>
</dbReference>
<feature type="region of interest" description="Disordered" evidence="1">
    <location>
        <begin position="1"/>
        <end position="21"/>
    </location>
</feature>
<keyword evidence="2" id="KW-1133">Transmembrane helix</keyword>
<evidence type="ECO:0000256" key="1">
    <source>
        <dbReference type="SAM" id="MobiDB-lite"/>
    </source>
</evidence>
<feature type="transmembrane region" description="Helical" evidence="2">
    <location>
        <begin position="64"/>
        <end position="82"/>
    </location>
</feature>
<dbReference type="RefSeq" id="WP_054372916.1">
    <property type="nucleotide sequence ID" value="NZ_AZYO01000026.1"/>
</dbReference>
<dbReference type="PATRIC" id="fig|1441923.3.peg.2626"/>
<sequence>MTGPDPVPNTEAADAVPSVEQQRAELAETVEALAHKVDVPARAKSAAQEKVHEVQVKAQERPQIVAAVVGGIVAALVVGRVARRRGKRKTVRRRRKR</sequence>
<dbReference type="EMBL" id="AZYO01000026">
    <property type="protein sequence ID" value="KOS56011.1"/>
    <property type="molecule type" value="Genomic_DNA"/>
</dbReference>
<keyword evidence="2" id="KW-0472">Membrane</keyword>
<gene>
    <name evidence="3" type="ORF">Z051_11930</name>
</gene>
<accession>A0A0M9WNV0</accession>
<proteinExistence type="predicted"/>
<comment type="caution">
    <text evidence="3">The sequence shown here is derived from an EMBL/GenBank/DDBJ whole genome shotgun (WGS) entry which is preliminary data.</text>
</comment>
<organism evidence="3 4">
    <name type="scientific">Rhodococcus rhodochrous KG-21</name>
    <dbReference type="NCBI Taxonomy" id="1441923"/>
    <lineage>
        <taxon>Bacteria</taxon>
        <taxon>Bacillati</taxon>
        <taxon>Actinomycetota</taxon>
        <taxon>Actinomycetes</taxon>
        <taxon>Mycobacteriales</taxon>
        <taxon>Nocardiaceae</taxon>
        <taxon>Rhodococcus</taxon>
    </lineage>
</organism>
<dbReference type="AlphaFoldDB" id="A0A0M9WNV0"/>
<dbReference type="Proteomes" id="UP000037712">
    <property type="component" value="Unassembled WGS sequence"/>
</dbReference>
<evidence type="ECO:0000256" key="2">
    <source>
        <dbReference type="SAM" id="Phobius"/>
    </source>
</evidence>
<keyword evidence="2" id="KW-0812">Transmembrane</keyword>
<reference evidence="3 4" key="1">
    <citation type="journal article" date="2015" name="Genome Announc.">
        <title>Draft Genome Sequence of Rhodococcus rhodochrous Strain KG-21, a Soil Isolate from Oil Fields of Krishna-Godavari Basin, India.</title>
        <authorList>
            <person name="Dawar C."/>
            <person name="Aggarwal R.K."/>
        </authorList>
    </citation>
    <scope>NUCLEOTIDE SEQUENCE [LARGE SCALE GENOMIC DNA]</scope>
    <source>
        <strain evidence="3 4">KG-21</strain>
    </source>
</reference>
<dbReference type="Pfam" id="PF12277">
    <property type="entry name" value="DUF3618"/>
    <property type="match status" value="1"/>
</dbReference>
<protein>
    <submittedName>
        <fullName evidence="3">Membrane protein</fullName>
    </submittedName>
</protein>